<dbReference type="RefSeq" id="XP_007769872.1">
    <property type="nucleotide sequence ID" value="XM_007771682.1"/>
</dbReference>
<dbReference type="KEGG" id="cput:CONPUDRAFT_154877"/>
<feature type="compositionally biased region" description="Polar residues" evidence="1">
    <location>
        <begin position="21"/>
        <end position="35"/>
    </location>
</feature>
<name>A0A5M3MLK9_CONPW</name>
<sequence>MSVDSLTWFNQPLQPNRPLPGSQSQPGLHSHPQPQSDSGTGTATGTDSQNTTLAGTPPSNLVHFPFGTKTGLPHTTTATTAKTQWPGSEHGRNRSRETVHTHPYGSVYTQDDPAEARSQSRTSFLGSLRADLTKRAARIVTNMRSRIRSNRWPPRHRTLSIPTLSVVWRPCHFADVEREDGDAFPP</sequence>
<feature type="compositionally biased region" description="Low complexity" evidence="1">
    <location>
        <begin position="36"/>
        <end position="48"/>
    </location>
</feature>
<feature type="region of interest" description="Disordered" evidence="1">
    <location>
        <begin position="1"/>
        <end position="117"/>
    </location>
</feature>
<protein>
    <submittedName>
        <fullName evidence="2">Uncharacterized protein</fullName>
    </submittedName>
</protein>
<feature type="compositionally biased region" description="Low complexity" evidence="1">
    <location>
        <begin position="67"/>
        <end position="83"/>
    </location>
</feature>
<organism evidence="2 3">
    <name type="scientific">Coniophora puteana (strain RWD-64-598)</name>
    <name type="common">Brown rot fungus</name>
    <dbReference type="NCBI Taxonomy" id="741705"/>
    <lineage>
        <taxon>Eukaryota</taxon>
        <taxon>Fungi</taxon>
        <taxon>Dikarya</taxon>
        <taxon>Basidiomycota</taxon>
        <taxon>Agaricomycotina</taxon>
        <taxon>Agaricomycetes</taxon>
        <taxon>Agaricomycetidae</taxon>
        <taxon>Boletales</taxon>
        <taxon>Coniophorineae</taxon>
        <taxon>Coniophoraceae</taxon>
        <taxon>Coniophora</taxon>
    </lineage>
</organism>
<evidence type="ECO:0000313" key="3">
    <source>
        <dbReference type="Proteomes" id="UP000053558"/>
    </source>
</evidence>
<dbReference type="Proteomes" id="UP000053558">
    <property type="component" value="Unassembled WGS sequence"/>
</dbReference>
<comment type="caution">
    <text evidence="2">The sequence shown here is derived from an EMBL/GenBank/DDBJ whole genome shotgun (WGS) entry which is preliminary data.</text>
</comment>
<dbReference type="AlphaFoldDB" id="A0A5M3MLK9"/>
<dbReference type="GeneID" id="19203342"/>
<feature type="compositionally biased region" description="Polar residues" evidence="1">
    <location>
        <begin position="1"/>
        <end position="14"/>
    </location>
</feature>
<dbReference type="EMBL" id="JH711580">
    <property type="protein sequence ID" value="EIW79461.1"/>
    <property type="molecule type" value="Genomic_DNA"/>
</dbReference>
<accession>A0A5M3MLK9</accession>
<reference evidence="3" key="1">
    <citation type="journal article" date="2012" name="Science">
        <title>The Paleozoic origin of enzymatic lignin decomposition reconstructed from 31 fungal genomes.</title>
        <authorList>
            <person name="Floudas D."/>
            <person name="Binder M."/>
            <person name="Riley R."/>
            <person name="Barry K."/>
            <person name="Blanchette R.A."/>
            <person name="Henrissat B."/>
            <person name="Martinez A.T."/>
            <person name="Otillar R."/>
            <person name="Spatafora J.W."/>
            <person name="Yadav J.S."/>
            <person name="Aerts A."/>
            <person name="Benoit I."/>
            <person name="Boyd A."/>
            <person name="Carlson A."/>
            <person name="Copeland A."/>
            <person name="Coutinho P.M."/>
            <person name="de Vries R.P."/>
            <person name="Ferreira P."/>
            <person name="Findley K."/>
            <person name="Foster B."/>
            <person name="Gaskell J."/>
            <person name="Glotzer D."/>
            <person name="Gorecki P."/>
            <person name="Heitman J."/>
            <person name="Hesse C."/>
            <person name="Hori C."/>
            <person name="Igarashi K."/>
            <person name="Jurgens J.A."/>
            <person name="Kallen N."/>
            <person name="Kersten P."/>
            <person name="Kohler A."/>
            <person name="Kuees U."/>
            <person name="Kumar T.K.A."/>
            <person name="Kuo A."/>
            <person name="LaButti K."/>
            <person name="Larrondo L.F."/>
            <person name="Lindquist E."/>
            <person name="Ling A."/>
            <person name="Lombard V."/>
            <person name="Lucas S."/>
            <person name="Lundell T."/>
            <person name="Martin R."/>
            <person name="McLaughlin D.J."/>
            <person name="Morgenstern I."/>
            <person name="Morin E."/>
            <person name="Murat C."/>
            <person name="Nagy L.G."/>
            <person name="Nolan M."/>
            <person name="Ohm R.A."/>
            <person name="Patyshakuliyeva A."/>
            <person name="Rokas A."/>
            <person name="Ruiz-Duenas F.J."/>
            <person name="Sabat G."/>
            <person name="Salamov A."/>
            <person name="Samejima M."/>
            <person name="Schmutz J."/>
            <person name="Slot J.C."/>
            <person name="St John F."/>
            <person name="Stenlid J."/>
            <person name="Sun H."/>
            <person name="Sun S."/>
            <person name="Syed K."/>
            <person name="Tsang A."/>
            <person name="Wiebenga A."/>
            <person name="Young D."/>
            <person name="Pisabarro A."/>
            <person name="Eastwood D.C."/>
            <person name="Martin F."/>
            <person name="Cullen D."/>
            <person name="Grigoriev I.V."/>
            <person name="Hibbett D.S."/>
        </authorList>
    </citation>
    <scope>NUCLEOTIDE SEQUENCE [LARGE SCALE GENOMIC DNA]</scope>
    <source>
        <strain evidence="3">RWD-64-598 SS2</strain>
    </source>
</reference>
<gene>
    <name evidence="2" type="ORF">CONPUDRAFT_154877</name>
</gene>
<evidence type="ECO:0000313" key="2">
    <source>
        <dbReference type="EMBL" id="EIW79461.1"/>
    </source>
</evidence>
<feature type="compositionally biased region" description="Basic and acidic residues" evidence="1">
    <location>
        <begin position="89"/>
        <end position="100"/>
    </location>
</feature>
<feature type="compositionally biased region" description="Polar residues" evidence="1">
    <location>
        <begin position="49"/>
        <end position="59"/>
    </location>
</feature>
<keyword evidence="3" id="KW-1185">Reference proteome</keyword>
<proteinExistence type="predicted"/>
<evidence type="ECO:0000256" key="1">
    <source>
        <dbReference type="SAM" id="MobiDB-lite"/>
    </source>
</evidence>